<evidence type="ECO:0000313" key="2">
    <source>
        <dbReference type="EMBL" id="MDQ2257584.1"/>
    </source>
</evidence>
<evidence type="ECO:0000259" key="1">
    <source>
        <dbReference type="PROSITE" id="PS50883"/>
    </source>
</evidence>
<dbReference type="SUPFAM" id="SSF141868">
    <property type="entry name" value="EAL domain-like"/>
    <property type="match status" value="1"/>
</dbReference>
<reference evidence="2 3" key="1">
    <citation type="submission" date="2023-08" db="EMBL/GenBank/DDBJ databases">
        <authorList>
            <person name="Dale J."/>
        </authorList>
    </citation>
    <scope>NUCLEOTIDE SEQUENCE [LARGE SCALE GENOMIC DNA]</scope>
    <source>
        <strain evidence="2 3">2023EL-00788</strain>
    </source>
</reference>
<feature type="domain" description="EAL" evidence="1">
    <location>
        <begin position="1"/>
        <end position="236"/>
    </location>
</feature>
<dbReference type="EMBL" id="JAVDKS010000006">
    <property type="protein sequence ID" value="MDQ2257584.1"/>
    <property type="molecule type" value="Genomic_DNA"/>
</dbReference>
<keyword evidence="3" id="KW-1185">Reference proteome</keyword>
<dbReference type="RefSeq" id="WP_257272741.1">
    <property type="nucleotide sequence ID" value="NZ_DAMBRZ010000071.1"/>
</dbReference>
<gene>
    <name evidence="2" type="ORF">RBJ67_15735</name>
</gene>
<dbReference type="InterPro" id="IPR001633">
    <property type="entry name" value="EAL_dom"/>
</dbReference>
<dbReference type="Gene3D" id="3.20.20.450">
    <property type="entry name" value="EAL domain"/>
    <property type="match status" value="1"/>
</dbReference>
<dbReference type="InterPro" id="IPR035919">
    <property type="entry name" value="EAL_sf"/>
</dbReference>
<dbReference type="Pfam" id="PF00563">
    <property type="entry name" value="EAL"/>
    <property type="match status" value="1"/>
</dbReference>
<comment type="caution">
    <text evidence="2">The sequence shown here is derived from an EMBL/GenBank/DDBJ whole genome shotgun (WGS) entry which is preliminary data.</text>
</comment>
<organism evidence="2 3">
    <name type="scientific">Enterobacter soli</name>
    <dbReference type="NCBI Taxonomy" id="885040"/>
    <lineage>
        <taxon>Bacteria</taxon>
        <taxon>Pseudomonadati</taxon>
        <taxon>Pseudomonadota</taxon>
        <taxon>Gammaproteobacteria</taxon>
        <taxon>Enterobacterales</taxon>
        <taxon>Enterobacteriaceae</taxon>
        <taxon>Enterobacter</taxon>
    </lineage>
</organism>
<dbReference type="PROSITE" id="PS50883">
    <property type="entry name" value="EAL"/>
    <property type="match status" value="1"/>
</dbReference>
<sequence>MTGRQQDDGVAVQSSRFQHISRDITGIKLEPIVALSTSRTVGAEVLSVLSPNLQNERFFHNQSAVQSFMLLEAQLCTLKNALMCKNLFINLPITVLTMGKTFHQLMQLKSSQLNIEIVEPASFFSLSVGLRECVTQRLQQLSMQGHRIWLDDVDETVIKPFLSCRLPLYGIKIDKVAFWRLRATPALSRLVTLCSQLAGHVLIEGIENDQDRAYALQAGAGLGQGYHWPCWYWSED</sequence>
<dbReference type="Proteomes" id="UP001225042">
    <property type="component" value="Unassembled WGS sequence"/>
</dbReference>
<accession>A0AAW8HC86</accession>
<protein>
    <submittedName>
        <fullName evidence="2">EAL domain-containing protein</fullName>
    </submittedName>
</protein>
<dbReference type="AlphaFoldDB" id="A0AAW8HC86"/>
<evidence type="ECO:0000313" key="3">
    <source>
        <dbReference type="Proteomes" id="UP001225042"/>
    </source>
</evidence>
<name>A0AAW8HC86_9ENTR</name>
<proteinExistence type="predicted"/>
<dbReference type="SMART" id="SM00052">
    <property type="entry name" value="EAL"/>
    <property type="match status" value="1"/>
</dbReference>